<dbReference type="PANTHER" id="PTHR47554">
    <property type="entry name" value="SORTING NEXIN MVP1"/>
    <property type="match status" value="1"/>
</dbReference>
<dbReference type="PANTHER" id="PTHR47554:SF1">
    <property type="entry name" value="SORTING NEXIN MVP1"/>
    <property type="match status" value="1"/>
</dbReference>
<dbReference type="Proteomes" id="UP000245383">
    <property type="component" value="Unassembled WGS sequence"/>
</dbReference>
<dbReference type="GO" id="GO:0016020">
    <property type="term" value="C:membrane"/>
    <property type="evidence" value="ECO:0007669"/>
    <property type="project" value="UniProtKB-SubCell"/>
</dbReference>
<evidence type="ECO:0000256" key="2">
    <source>
        <dbReference type="ARBA" id="ARBA00014268"/>
    </source>
</evidence>
<evidence type="ECO:0000313" key="6">
    <source>
        <dbReference type="Proteomes" id="UP000245383"/>
    </source>
</evidence>
<protein>
    <recommendedName>
        <fullName evidence="2">Sorting nexin MVP1</fullName>
    </recommendedName>
</protein>
<dbReference type="SUPFAM" id="SSF64268">
    <property type="entry name" value="PX domain"/>
    <property type="match status" value="1"/>
</dbReference>
<dbReference type="GO" id="GO:0006623">
    <property type="term" value="P:protein targeting to vacuole"/>
    <property type="evidence" value="ECO:0007669"/>
    <property type="project" value="TreeGrafter"/>
</dbReference>
<feature type="domain" description="PX" evidence="4">
    <location>
        <begin position="246"/>
        <end position="354"/>
    </location>
</feature>
<dbReference type="STRING" id="133385.A0A2T9YUA4"/>
<dbReference type="Gene3D" id="3.30.1520.10">
    <property type="entry name" value="Phox-like domain"/>
    <property type="match status" value="1"/>
</dbReference>
<dbReference type="PROSITE" id="PS50195">
    <property type="entry name" value="PX"/>
    <property type="match status" value="1"/>
</dbReference>
<comment type="subcellular location">
    <subcellularLocation>
        <location evidence="1">Membrane</location>
        <topology evidence="1">Peripheral membrane protein</topology>
        <orientation evidence="1">Cytoplasmic side</orientation>
    </subcellularLocation>
</comment>
<dbReference type="GO" id="GO:0032266">
    <property type="term" value="F:phosphatidylinositol-3-phosphate binding"/>
    <property type="evidence" value="ECO:0007669"/>
    <property type="project" value="TreeGrafter"/>
</dbReference>
<evidence type="ECO:0000313" key="5">
    <source>
        <dbReference type="EMBL" id="PVU95930.1"/>
    </source>
</evidence>
<dbReference type="EMBL" id="MBFR01000044">
    <property type="protein sequence ID" value="PVU95930.1"/>
    <property type="molecule type" value="Genomic_DNA"/>
</dbReference>
<evidence type="ECO:0000259" key="4">
    <source>
        <dbReference type="PROSITE" id="PS50195"/>
    </source>
</evidence>
<evidence type="ECO:0000256" key="1">
    <source>
        <dbReference type="ARBA" id="ARBA00004287"/>
    </source>
</evidence>
<sequence length="625" mass="71921">MFDIPDPWGESTQAYQEEYDLITPCLNTVILAPIYEKTFKKLSRDSYTVSRSEFLDFISTVDIQNVAKKQIVFIAFQNNPMQLSKQNFFIALALISLAQKGIDISITSLEKFKNALPELNINLEPNNNINLQASNISSDYHNSLDENAFVTKVSIEKETASSSLNSFSGNSFDESRSSYTGKNISDNTIKSTVYDNNSNYTTKSGNSKNKNSIESSNNNTLKTGLATSSNNTWKLVDEDKEQYDLLLDDITIEEDPNRAGLVFKRVNYNVSSKFFGSKVVRRYNDFFSLSTYLGKKYFYRMLPLIPPKGFPVDRPFLDNRLKGLTTFSCAIMRLSYVRKDDFVKIFFNKNEDISKDLKLALNEVKLEKWDLNELSRGIPTESIKLIYESLQHYENLVKDDFDKIYKVYTSLDKVGKLKSAISDEILTVSEVPLNDTLENQSNKNTLYKPCLSENKLERNFSELSMNMSDISLLEKSMSEVISSTMQEYMKRYISLIYSMKLLIDRVMTSNKAAEVSNLEEKIISYKEQIYNLGESSTNSSSSNRLKTVLINDTKALNDIKYEESLAKIMLYHEIERYRRYKSFKSVIFKKIAQDYIRHHTLMVNSWKQVESITEMMPSDSSQFTD</sequence>
<name>A0A2T9YUA4_9FUNG</name>
<accession>A0A2T9YUA4</accession>
<organism evidence="5 6">
    <name type="scientific">Smittium simulii</name>
    <dbReference type="NCBI Taxonomy" id="133385"/>
    <lineage>
        <taxon>Eukaryota</taxon>
        <taxon>Fungi</taxon>
        <taxon>Fungi incertae sedis</taxon>
        <taxon>Zoopagomycota</taxon>
        <taxon>Kickxellomycotina</taxon>
        <taxon>Harpellomycetes</taxon>
        <taxon>Harpellales</taxon>
        <taxon>Legeriomycetaceae</taxon>
        <taxon>Smittium</taxon>
    </lineage>
</organism>
<gene>
    <name evidence="5" type="ORF">BB561_001490</name>
</gene>
<dbReference type="Pfam" id="PF00787">
    <property type="entry name" value="PX"/>
    <property type="match status" value="1"/>
</dbReference>
<dbReference type="GO" id="GO:0042147">
    <property type="term" value="P:retrograde transport, endosome to Golgi"/>
    <property type="evidence" value="ECO:0007669"/>
    <property type="project" value="InterPro"/>
</dbReference>
<dbReference type="SMART" id="SM00312">
    <property type="entry name" value="PX"/>
    <property type="match status" value="1"/>
</dbReference>
<dbReference type="GO" id="GO:0005829">
    <property type="term" value="C:cytosol"/>
    <property type="evidence" value="ECO:0007669"/>
    <property type="project" value="GOC"/>
</dbReference>
<dbReference type="GO" id="GO:0005768">
    <property type="term" value="C:endosome"/>
    <property type="evidence" value="ECO:0007669"/>
    <property type="project" value="TreeGrafter"/>
</dbReference>
<dbReference type="InterPro" id="IPR036871">
    <property type="entry name" value="PX_dom_sf"/>
</dbReference>
<evidence type="ECO:0000256" key="3">
    <source>
        <dbReference type="SAM" id="MobiDB-lite"/>
    </source>
</evidence>
<dbReference type="OrthoDB" id="10064318at2759"/>
<keyword evidence="6" id="KW-1185">Reference proteome</keyword>
<feature type="compositionally biased region" description="Low complexity" evidence="3">
    <location>
        <begin position="196"/>
        <end position="220"/>
    </location>
</feature>
<proteinExistence type="predicted"/>
<feature type="region of interest" description="Disordered" evidence="3">
    <location>
        <begin position="195"/>
        <end position="223"/>
    </location>
</feature>
<reference evidence="5 6" key="1">
    <citation type="journal article" date="2018" name="MBio">
        <title>Comparative Genomics Reveals the Core Gene Toolbox for the Fungus-Insect Symbiosis.</title>
        <authorList>
            <person name="Wang Y."/>
            <person name="Stata M."/>
            <person name="Wang W."/>
            <person name="Stajich J.E."/>
            <person name="White M.M."/>
            <person name="Moncalvo J.M."/>
        </authorList>
    </citation>
    <scope>NUCLEOTIDE SEQUENCE [LARGE SCALE GENOMIC DNA]</scope>
    <source>
        <strain evidence="5 6">SWE-8-4</strain>
    </source>
</reference>
<dbReference type="InterPro" id="IPR001683">
    <property type="entry name" value="PX_dom"/>
</dbReference>
<dbReference type="AlphaFoldDB" id="A0A2T9YUA4"/>
<dbReference type="InterPro" id="IPR028662">
    <property type="entry name" value="SNX8/Mvp1"/>
</dbReference>
<comment type="caution">
    <text evidence="5">The sequence shown here is derived from an EMBL/GenBank/DDBJ whole genome shotgun (WGS) entry which is preliminary data.</text>
</comment>
<dbReference type="Gene3D" id="1.10.238.10">
    <property type="entry name" value="EF-hand"/>
    <property type="match status" value="1"/>
</dbReference>